<reference evidence="1" key="1">
    <citation type="submission" date="2023-04" db="EMBL/GenBank/DDBJ databases">
        <title>Candida boidinii NBRC 1967.</title>
        <authorList>
            <person name="Ichikawa N."/>
            <person name="Sato H."/>
            <person name="Tonouchi N."/>
        </authorList>
    </citation>
    <scope>NUCLEOTIDE SEQUENCE</scope>
    <source>
        <strain evidence="1">NBRC 1967</strain>
    </source>
</reference>
<name>A0ACB5TTT1_CANBO</name>
<gene>
    <name evidence="1" type="ORF">Cboi01_000361400</name>
</gene>
<organism evidence="1 2">
    <name type="scientific">Candida boidinii</name>
    <name type="common">Yeast</name>
    <dbReference type="NCBI Taxonomy" id="5477"/>
    <lineage>
        <taxon>Eukaryota</taxon>
        <taxon>Fungi</taxon>
        <taxon>Dikarya</taxon>
        <taxon>Ascomycota</taxon>
        <taxon>Saccharomycotina</taxon>
        <taxon>Pichiomycetes</taxon>
        <taxon>Pichiales</taxon>
        <taxon>Pichiaceae</taxon>
        <taxon>Ogataea</taxon>
        <taxon>Ogataea/Candida clade</taxon>
    </lineage>
</organism>
<dbReference type="Proteomes" id="UP001165101">
    <property type="component" value="Unassembled WGS sequence"/>
</dbReference>
<keyword evidence="2" id="KW-1185">Reference proteome</keyword>
<evidence type="ECO:0000313" key="2">
    <source>
        <dbReference type="Proteomes" id="UP001165101"/>
    </source>
</evidence>
<protein>
    <submittedName>
        <fullName evidence="1">Unnamed protein product</fullName>
    </submittedName>
</protein>
<dbReference type="EMBL" id="BSXV01002040">
    <property type="protein sequence ID" value="GME94688.1"/>
    <property type="molecule type" value="Genomic_DNA"/>
</dbReference>
<comment type="caution">
    <text evidence="1">The sequence shown here is derived from an EMBL/GenBank/DDBJ whole genome shotgun (WGS) entry which is preliminary data.</text>
</comment>
<sequence length="206" mass="22990">MAPNLRRSTRLSSKSVSDNSESDLKTKKTPIAKVKKEIKKDIEVEDKVEKKSTKELEIGDLIPDYLNLENQDGVEINLLKLAKDSKILVIFAYPRASTPGCTRQAQGFRDTFEELKSQGAVVVGLSADSPKSQTTFKLKQNLQYDLLCDPKREFIGILGAKKTPSSGIIRSHWIFVDGELKIKDLKVSPEQSVSKANDEVKELAKK</sequence>
<evidence type="ECO:0000313" key="1">
    <source>
        <dbReference type="EMBL" id="GME94688.1"/>
    </source>
</evidence>
<accession>A0ACB5TTT1</accession>
<proteinExistence type="predicted"/>